<feature type="domain" description="Caskin C-terminal" evidence="4">
    <location>
        <begin position="376"/>
        <end position="438"/>
    </location>
</feature>
<dbReference type="AlphaFoldDB" id="A0A4Z2EPD5"/>
<proteinExistence type="predicted"/>
<dbReference type="PANTHER" id="PTHR24174">
    <property type="entry name" value="ANKYRIN REPEAT AND STERILE ALPHA MOTIF DOMAIN-CONTAINING PROTEIN 1"/>
    <property type="match status" value="1"/>
</dbReference>
<dbReference type="Pfam" id="PF16632">
    <property type="entry name" value="Caskin-tail"/>
    <property type="match status" value="1"/>
</dbReference>
<accession>A0A4Z2EPD5</accession>
<evidence type="ECO:0000313" key="5">
    <source>
        <dbReference type="EMBL" id="TNN30460.1"/>
    </source>
</evidence>
<evidence type="ECO:0000256" key="3">
    <source>
        <dbReference type="SAM" id="MobiDB-lite"/>
    </source>
</evidence>
<keyword evidence="2" id="KW-0040">ANK repeat</keyword>
<feature type="compositionally biased region" description="Basic and acidic residues" evidence="3">
    <location>
        <begin position="98"/>
        <end position="112"/>
    </location>
</feature>
<evidence type="ECO:0000259" key="4">
    <source>
        <dbReference type="Pfam" id="PF16632"/>
    </source>
</evidence>
<gene>
    <name evidence="5" type="primary">CASKIN1_0</name>
    <name evidence="5" type="ORF">EYF80_059389</name>
</gene>
<keyword evidence="6" id="KW-1185">Reference proteome</keyword>
<dbReference type="PANTHER" id="PTHR24174:SF18">
    <property type="entry name" value="CASKIN-2"/>
    <property type="match status" value="1"/>
</dbReference>
<feature type="region of interest" description="Disordered" evidence="3">
    <location>
        <begin position="1"/>
        <end position="62"/>
    </location>
</feature>
<comment type="caution">
    <text evidence="5">The sequence shown here is derived from an EMBL/GenBank/DDBJ whole genome shotgun (WGS) entry which is preliminary data.</text>
</comment>
<evidence type="ECO:0000313" key="6">
    <source>
        <dbReference type="Proteomes" id="UP000314294"/>
    </source>
</evidence>
<keyword evidence="1" id="KW-0677">Repeat</keyword>
<evidence type="ECO:0000256" key="1">
    <source>
        <dbReference type="ARBA" id="ARBA00022737"/>
    </source>
</evidence>
<dbReference type="OrthoDB" id="6156898at2759"/>
<feature type="compositionally biased region" description="Low complexity" evidence="3">
    <location>
        <begin position="304"/>
        <end position="347"/>
    </location>
</feature>
<dbReference type="InterPro" id="IPR032117">
    <property type="entry name" value="Caskin_C"/>
</dbReference>
<feature type="compositionally biased region" description="Basic and acidic residues" evidence="3">
    <location>
        <begin position="215"/>
        <end position="227"/>
    </location>
</feature>
<name>A0A4Z2EPD5_9TELE</name>
<organism evidence="5 6">
    <name type="scientific">Liparis tanakae</name>
    <name type="common">Tanaka's snailfish</name>
    <dbReference type="NCBI Taxonomy" id="230148"/>
    <lineage>
        <taxon>Eukaryota</taxon>
        <taxon>Metazoa</taxon>
        <taxon>Chordata</taxon>
        <taxon>Craniata</taxon>
        <taxon>Vertebrata</taxon>
        <taxon>Euteleostomi</taxon>
        <taxon>Actinopterygii</taxon>
        <taxon>Neopterygii</taxon>
        <taxon>Teleostei</taxon>
        <taxon>Neoteleostei</taxon>
        <taxon>Acanthomorphata</taxon>
        <taxon>Eupercaria</taxon>
        <taxon>Perciformes</taxon>
        <taxon>Cottioidei</taxon>
        <taxon>Cottales</taxon>
        <taxon>Liparidae</taxon>
        <taxon>Liparis</taxon>
    </lineage>
</organism>
<feature type="region of interest" description="Disordered" evidence="3">
    <location>
        <begin position="304"/>
        <end position="351"/>
    </location>
</feature>
<dbReference type="InterPro" id="IPR033635">
    <property type="entry name" value="ANKS1/Caskin"/>
</dbReference>
<evidence type="ECO:0000256" key="2">
    <source>
        <dbReference type="ARBA" id="ARBA00023043"/>
    </source>
</evidence>
<sequence>MSSVSGSPVHRPGNGKAAEPEENQGAEPEGAGSVRSIAARLEGNGGGGGGSPSRRIDIPPTHVQVSPVFIPAPSPSPHAILQHYKHVPALGVAGLRRTGSERTEAEAARERGGGSQGSLEDKGERMSKSAAASPKHGSGGRLPFAEEGNLTIKQRPRAAAVSPHADADAKTPNSPELPEFNLKESDTVKRRHKPKDASTPEEAASPNRENAQPRTNEERAPSDDESQRPGNVFRRTVRYQPESHKKAASRLPQRGAAPTSGLNLLLVQSVVFAAPAPPASTPSYLPSAPVSSYLPSAPVSSYLPSASTPSYLPSASTPSYLPSTSTPSYLPSASTPSYLPSSSTPSYLPLPPAGQPGRVAAAASVGAAGLEVLAHKRLEETSTSLEAALKVVEKQLAQGSSEDSVGGGGGTVVAAGNILDDIGNMFDDLADQLDAMLE</sequence>
<protein>
    <submittedName>
        <fullName evidence="5">Caskin-1</fullName>
    </submittedName>
</protein>
<dbReference type="EMBL" id="SRLO01004466">
    <property type="protein sequence ID" value="TNN30460.1"/>
    <property type="molecule type" value="Genomic_DNA"/>
</dbReference>
<dbReference type="Proteomes" id="UP000314294">
    <property type="component" value="Unassembled WGS sequence"/>
</dbReference>
<feature type="region of interest" description="Disordered" evidence="3">
    <location>
        <begin position="96"/>
        <end position="255"/>
    </location>
</feature>
<reference evidence="5 6" key="1">
    <citation type="submission" date="2019-03" db="EMBL/GenBank/DDBJ databases">
        <title>First draft genome of Liparis tanakae, snailfish: a comprehensive survey of snailfish specific genes.</title>
        <authorList>
            <person name="Kim W."/>
            <person name="Song I."/>
            <person name="Jeong J.-H."/>
            <person name="Kim D."/>
            <person name="Kim S."/>
            <person name="Ryu S."/>
            <person name="Song J.Y."/>
            <person name="Lee S.K."/>
        </authorList>
    </citation>
    <scope>NUCLEOTIDE SEQUENCE [LARGE SCALE GENOMIC DNA]</scope>
    <source>
        <tissue evidence="5">Muscle</tissue>
    </source>
</reference>